<accession>A0ABZ1WXI5</accession>
<dbReference type="EMBL" id="CP109011">
    <property type="protein sequence ID" value="WUT44073.1"/>
    <property type="molecule type" value="Genomic_DNA"/>
</dbReference>
<dbReference type="InterPro" id="IPR000836">
    <property type="entry name" value="PRTase_dom"/>
</dbReference>
<name>A0ABZ1WXI5_9ACTN</name>
<dbReference type="CDD" id="cd06223">
    <property type="entry name" value="PRTases_typeI"/>
    <property type="match status" value="1"/>
</dbReference>
<protein>
    <submittedName>
        <fullName evidence="3">ComF family protein</fullName>
    </submittedName>
</protein>
<sequence length="476" mass="48761">MRGWWRDLTDLVLPAECGGCGKPRTVLCPECRAALYGAVPGRVRPVPEPPGLPVVHAAARYADAVRAALLAHKERGVLGLAGPLGTALAGAVWASVREVCESAGEGSAWGRSRRAWERGYGALAGGGGELEGGPAGRVTVGLDGAEVGGAGAAVLAGGRDATGAAVLAAGQDAAGVEVLRGGGYAFPVNAGVSPLGAPRAARVLASGTPLPPVPVLLVPVPSARRAVRARGHDPARRIALAAAGELRRAGMPARVVAVLRQQRWVADQSGLNSRQRLDNLAGALTVVPGGGRLLAEGLVVLVDDLMTTGASLTEAARAVQEARARENRAAVALEDLARRGERTTAGHRDHRQQRRGERGGPRSPGTESLSGDRPPGTVGRRVRGEPGKDGCHGERRQDGSGRRGGRVVAGCRDDPADLVYTAATREGMGERTAAVTEEGTDRERCVATTAGAGGVRDVVCAAVVAAPPDSFEINRN</sequence>
<dbReference type="PANTHER" id="PTHR47505:SF1">
    <property type="entry name" value="DNA UTILIZATION PROTEIN YHGH"/>
    <property type="match status" value="1"/>
</dbReference>
<comment type="similarity">
    <text evidence="1">Belongs to the ComF/GntX family.</text>
</comment>
<feature type="compositionally biased region" description="Basic and acidic residues" evidence="2">
    <location>
        <begin position="382"/>
        <end position="401"/>
    </location>
</feature>
<proteinExistence type="inferred from homology"/>
<feature type="region of interest" description="Disordered" evidence="2">
    <location>
        <begin position="334"/>
        <end position="410"/>
    </location>
</feature>
<feature type="compositionally biased region" description="Basic and acidic residues" evidence="2">
    <location>
        <begin position="335"/>
        <end position="347"/>
    </location>
</feature>
<evidence type="ECO:0000256" key="2">
    <source>
        <dbReference type="SAM" id="MobiDB-lite"/>
    </source>
</evidence>
<dbReference type="Gene3D" id="3.40.50.2020">
    <property type="match status" value="1"/>
</dbReference>
<reference evidence="3" key="1">
    <citation type="submission" date="2022-10" db="EMBL/GenBank/DDBJ databases">
        <title>The complete genomes of actinobacterial strains from the NBC collection.</title>
        <authorList>
            <person name="Joergensen T.S."/>
            <person name="Alvarez Arevalo M."/>
            <person name="Sterndorff E.B."/>
            <person name="Faurdal D."/>
            <person name="Vuksanovic O."/>
            <person name="Mourched A.-S."/>
            <person name="Charusanti P."/>
            <person name="Shaw S."/>
            <person name="Blin K."/>
            <person name="Weber T."/>
        </authorList>
    </citation>
    <scope>NUCLEOTIDE SEQUENCE</scope>
    <source>
        <strain evidence="3">NBC_00686</strain>
    </source>
</reference>
<dbReference type="InterPro" id="IPR029057">
    <property type="entry name" value="PRTase-like"/>
</dbReference>
<evidence type="ECO:0000313" key="3">
    <source>
        <dbReference type="EMBL" id="WUT44073.1"/>
    </source>
</evidence>
<dbReference type="Proteomes" id="UP001432168">
    <property type="component" value="Chromosome"/>
</dbReference>
<evidence type="ECO:0000313" key="4">
    <source>
        <dbReference type="Proteomes" id="UP001432168"/>
    </source>
</evidence>
<dbReference type="PANTHER" id="PTHR47505">
    <property type="entry name" value="DNA UTILIZATION PROTEIN YHGH"/>
    <property type="match status" value="1"/>
</dbReference>
<evidence type="ECO:0000256" key="1">
    <source>
        <dbReference type="ARBA" id="ARBA00008007"/>
    </source>
</evidence>
<dbReference type="SUPFAM" id="SSF53271">
    <property type="entry name" value="PRTase-like"/>
    <property type="match status" value="1"/>
</dbReference>
<organism evidence="3 4">
    <name type="scientific">Streptomyces pseudovenezuelae</name>
    <dbReference type="NCBI Taxonomy" id="67350"/>
    <lineage>
        <taxon>Bacteria</taxon>
        <taxon>Bacillati</taxon>
        <taxon>Actinomycetota</taxon>
        <taxon>Actinomycetes</taxon>
        <taxon>Kitasatosporales</taxon>
        <taxon>Streptomycetaceae</taxon>
        <taxon>Streptomyces</taxon>
        <taxon>Streptomyces aurantiacus group</taxon>
    </lineage>
</organism>
<keyword evidence="4" id="KW-1185">Reference proteome</keyword>
<gene>
    <name evidence="3" type="ORF">OG929_17965</name>
</gene>
<dbReference type="InterPro" id="IPR051910">
    <property type="entry name" value="ComF/GntX_DNA_util-trans"/>
</dbReference>